<sequence length="1131" mass="123941">MGIPGRYHNRHRFCIFSARPGRKTATTDGSAAGYDTDMITTIPTPVTPSAPAAPPPPLEQAVVRRAEHLLERALADQTAAERKESGRLARLMEDPPGKAFTLAMVDEVFRSHVPAVQARRLRHILADYGAPQYLSPIDRGLMRTGALGSVVVPSVVMPLVEGRLRQDSARVILDAEPGPLDHYLQQREADGFRINLNQLGESVLGEAEAAHRLEVVLHHLANPRVTYISVKISAIFSQIHLLAWDETVGEIKAHLRQLYRAALPAKKFVNLDMEEYRDLALTLAAFREVLDEPEFLPLPAGVVLQGYLPDSWAAQQELTAWAQRRVARGGAPIKVRLVKGANLAMEAVEAELHGWHQAPYATKAETDANYRRMVEFGCRPENAAAVRLGVASHNLFDVALALELRERFGTTDQVELEMLEGMANHQARAVRDAAGGLLLYAPAVRRDDFLSAMAYLVRRLDENTSPENFLRVAFGLRPGSPAWEQERKRFENGWHGRLTVSDVSRRAVPAVDPDATPVFANQPDADWTQAASRTALRDAIAAWKQDPLPPVPDLNATLDTARAAQPGWESAGAKHRGEILRAAARVMAGDRYRTLACLRLEGKKAPAEADAEVSEAIDFARYYAATFVVPTGLQARALGTVVVASPWNFPYAIPSGGVLAALAAGNSVVFKPAPETAGIAWLIAQQLWQAGVPRDVLQFFPCADGEIGRALMTDPRVNAVVLTGSSETARMFQGWRPSLRLYAETSGKNALVITAQADRELAIKDLVKSAFGHSGQKCSAASLAIVQAEVYDDPVFRRQLQDAAASMVVAPSTDPRGVVTPLVQEPRDALRRALTLLDEGEEWLLQPRQVGADPCQWSPGIRLGVKPGSWFHQTECFGPVLGLMRAESLEEAVEWQNGTAFGLTAGLHSLDPAEQAWWADRVQAGNLYINRPITGAIVQRQPFGGWKKSCVGPGAKAGGPNYVLSFIRLEDAGEVSWADVETSYRAAWRDHFAVDHDPSGLRCEENVFRYRVSRGVILRVPTANESVIKRAELAAEITGVPLVVSIATEEPDEAFAARLPELAKHAEFVRSVGPLPDVVLRAVHTSGLNWIEAPVTASGRAELRYWLREQAVSRTKHRYGQIPEWLPPSRR</sequence>
<comment type="similarity">
    <text evidence="8">Belongs to the aldehyde dehydrogenase family.</text>
</comment>
<dbReference type="SUPFAM" id="SSF51730">
    <property type="entry name" value="FAD-linked oxidoreductase"/>
    <property type="match status" value="1"/>
</dbReference>
<evidence type="ECO:0000256" key="1">
    <source>
        <dbReference type="ARBA" id="ARBA00004786"/>
    </source>
</evidence>
<dbReference type="EC" id="1.2.1.88" evidence="2"/>
<protein>
    <recommendedName>
        <fullName evidence="2">L-glutamate gamma-semialdehyde dehydrogenase</fullName>
        <ecNumber evidence="2">1.2.1.88</ecNumber>
    </recommendedName>
</protein>
<dbReference type="Gene3D" id="3.20.20.220">
    <property type="match status" value="1"/>
</dbReference>
<dbReference type="PROSITE" id="PS00687">
    <property type="entry name" value="ALDEHYDE_DEHYDR_GLU"/>
    <property type="match status" value="1"/>
</dbReference>
<keyword evidence="3 8" id="KW-0560">Oxidoreductase</keyword>
<dbReference type="InterPro" id="IPR002872">
    <property type="entry name" value="Proline_DH_dom"/>
</dbReference>
<evidence type="ECO:0000256" key="3">
    <source>
        <dbReference type="ARBA" id="ARBA00023002"/>
    </source>
</evidence>
<dbReference type="InterPro" id="IPR016163">
    <property type="entry name" value="Ald_DH_C"/>
</dbReference>
<dbReference type="GO" id="GO:0010133">
    <property type="term" value="P:L-proline catabolic process to L-glutamate"/>
    <property type="evidence" value="ECO:0007669"/>
    <property type="project" value="InterPro"/>
</dbReference>
<dbReference type="Pfam" id="PF01619">
    <property type="entry name" value="Pro_dh"/>
    <property type="match status" value="1"/>
</dbReference>
<evidence type="ECO:0000313" key="12">
    <source>
        <dbReference type="Proteomes" id="UP000214646"/>
    </source>
</evidence>
<dbReference type="InterPro" id="IPR015590">
    <property type="entry name" value="Aldehyde_DH_dom"/>
</dbReference>
<gene>
    <name evidence="11" type="ORF">FRUB_02627</name>
</gene>
<dbReference type="GO" id="GO:0004657">
    <property type="term" value="F:proline dehydrogenase activity"/>
    <property type="evidence" value="ECO:0007669"/>
    <property type="project" value="InterPro"/>
</dbReference>
<feature type="active site" evidence="6 7">
    <location>
        <position position="744"/>
    </location>
</feature>
<feature type="domain" description="Proline dehydrogenase" evidence="10">
    <location>
        <begin position="184"/>
        <end position="471"/>
    </location>
</feature>
<dbReference type="AlphaFoldDB" id="A0A225DX15"/>
<evidence type="ECO:0000256" key="5">
    <source>
        <dbReference type="ARBA" id="ARBA00048142"/>
    </source>
</evidence>
<dbReference type="Gene3D" id="3.40.605.10">
    <property type="entry name" value="Aldehyde Dehydrogenase, Chain A, domain 1"/>
    <property type="match status" value="1"/>
</dbReference>
<evidence type="ECO:0000256" key="2">
    <source>
        <dbReference type="ARBA" id="ARBA00012884"/>
    </source>
</evidence>
<dbReference type="EMBL" id="NIDE01000004">
    <property type="protein sequence ID" value="OWK43028.1"/>
    <property type="molecule type" value="Genomic_DNA"/>
</dbReference>
<name>A0A225DX15_9BACT</name>
<organism evidence="11 12">
    <name type="scientific">Fimbriiglobus ruber</name>
    <dbReference type="NCBI Taxonomy" id="1908690"/>
    <lineage>
        <taxon>Bacteria</taxon>
        <taxon>Pseudomonadati</taxon>
        <taxon>Planctomycetota</taxon>
        <taxon>Planctomycetia</taxon>
        <taxon>Gemmatales</taxon>
        <taxon>Gemmataceae</taxon>
        <taxon>Fimbriiglobus</taxon>
    </lineage>
</organism>
<evidence type="ECO:0000259" key="10">
    <source>
        <dbReference type="Pfam" id="PF01619"/>
    </source>
</evidence>
<dbReference type="InterPro" id="IPR016162">
    <property type="entry name" value="Ald_DH_N"/>
</dbReference>
<dbReference type="PROSITE" id="PS00070">
    <property type="entry name" value="ALDEHYDE_DEHYDR_CYS"/>
    <property type="match status" value="1"/>
</dbReference>
<dbReference type="PANTHER" id="PTHR42862:SF1">
    <property type="entry name" value="DELTA-1-PYRROLINE-5-CARBOXYLATE DEHYDROGENASE 2, ISOFORM A-RELATED"/>
    <property type="match status" value="1"/>
</dbReference>
<dbReference type="InterPro" id="IPR050485">
    <property type="entry name" value="Proline_metab_enzyme"/>
</dbReference>
<comment type="catalytic activity">
    <reaction evidence="5">
        <text>L-glutamate 5-semialdehyde + NAD(+) + H2O = L-glutamate + NADH + 2 H(+)</text>
        <dbReference type="Rhea" id="RHEA:30235"/>
        <dbReference type="ChEBI" id="CHEBI:15377"/>
        <dbReference type="ChEBI" id="CHEBI:15378"/>
        <dbReference type="ChEBI" id="CHEBI:29985"/>
        <dbReference type="ChEBI" id="CHEBI:57540"/>
        <dbReference type="ChEBI" id="CHEBI:57945"/>
        <dbReference type="ChEBI" id="CHEBI:58066"/>
        <dbReference type="EC" id="1.2.1.88"/>
    </reaction>
</comment>
<feature type="active site" evidence="6">
    <location>
        <position position="778"/>
    </location>
</feature>
<dbReference type="SUPFAM" id="SSF53720">
    <property type="entry name" value="ALDH-like"/>
    <property type="match status" value="1"/>
</dbReference>
<evidence type="ECO:0000256" key="6">
    <source>
        <dbReference type="PIRSR" id="PIRSR000197-1"/>
    </source>
</evidence>
<dbReference type="PIRSF" id="PIRSF000197">
    <property type="entry name" value="Bifunct_PutA"/>
    <property type="match status" value="1"/>
</dbReference>
<keyword evidence="4" id="KW-0520">NAD</keyword>
<evidence type="ECO:0000313" key="11">
    <source>
        <dbReference type="EMBL" id="OWK43028.1"/>
    </source>
</evidence>
<reference evidence="12" key="1">
    <citation type="submission" date="2017-06" db="EMBL/GenBank/DDBJ databases">
        <title>Genome analysis of Fimbriiglobus ruber SP5, the first member of the order Planctomycetales with confirmed chitinolytic capability.</title>
        <authorList>
            <person name="Ravin N.V."/>
            <person name="Rakitin A.L."/>
            <person name="Ivanova A.A."/>
            <person name="Beletsky A.V."/>
            <person name="Kulichevskaya I.S."/>
            <person name="Mardanov A.V."/>
            <person name="Dedysh S.N."/>
        </authorList>
    </citation>
    <scope>NUCLEOTIDE SEQUENCE [LARGE SCALE GENOMIC DNA]</scope>
    <source>
        <strain evidence="12">SP5</strain>
    </source>
</reference>
<dbReference type="InterPro" id="IPR029041">
    <property type="entry name" value="FAD-linked_oxidoreductase-like"/>
</dbReference>
<evidence type="ECO:0000256" key="8">
    <source>
        <dbReference type="RuleBase" id="RU003345"/>
    </source>
</evidence>
<dbReference type="PANTHER" id="PTHR42862">
    <property type="entry name" value="DELTA-1-PYRROLINE-5-CARBOXYLATE DEHYDROGENASE 1, ISOFORM A-RELATED"/>
    <property type="match status" value="1"/>
</dbReference>
<dbReference type="Gene3D" id="3.40.309.10">
    <property type="entry name" value="Aldehyde Dehydrogenase, Chain A, domain 2"/>
    <property type="match status" value="1"/>
</dbReference>
<dbReference type="InterPro" id="IPR016161">
    <property type="entry name" value="Ald_DH/histidinol_DH"/>
</dbReference>
<proteinExistence type="inferred from homology"/>
<evidence type="ECO:0000256" key="4">
    <source>
        <dbReference type="ARBA" id="ARBA00023027"/>
    </source>
</evidence>
<dbReference type="InterPro" id="IPR029510">
    <property type="entry name" value="Ald_DH_CS_GLU"/>
</dbReference>
<dbReference type="Proteomes" id="UP000214646">
    <property type="component" value="Unassembled WGS sequence"/>
</dbReference>
<dbReference type="InterPro" id="IPR025703">
    <property type="entry name" value="Bifunct_PutA"/>
</dbReference>
<dbReference type="InterPro" id="IPR016160">
    <property type="entry name" value="Ald_DH_CS_CYS"/>
</dbReference>
<evidence type="ECO:0000259" key="9">
    <source>
        <dbReference type="Pfam" id="PF00171"/>
    </source>
</evidence>
<comment type="caution">
    <text evidence="11">The sequence shown here is derived from an EMBL/GenBank/DDBJ whole genome shotgun (WGS) entry which is preliminary data.</text>
</comment>
<dbReference type="GO" id="GO:0009898">
    <property type="term" value="C:cytoplasmic side of plasma membrane"/>
    <property type="evidence" value="ECO:0007669"/>
    <property type="project" value="TreeGrafter"/>
</dbReference>
<keyword evidence="12" id="KW-1185">Reference proteome</keyword>
<dbReference type="GO" id="GO:0003842">
    <property type="term" value="F:L-glutamate gamma-semialdehyde dehydrogenase activity"/>
    <property type="evidence" value="ECO:0007669"/>
    <property type="project" value="UniProtKB-EC"/>
</dbReference>
<evidence type="ECO:0000256" key="7">
    <source>
        <dbReference type="PROSITE-ProRule" id="PRU10007"/>
    </source>
</evidence>
<dbReference type="Pfam" id="PF00171">
    <property type="entry name" value="Aldedh"/>
    <property type="match status" value="1"/>
</dbReference>
<comment type="pathway">
    <text evidence="1">Amino-acid degradation; L-proline degradation into L-glutamate; L-glutamate from L-proline: step 2/2.</text>
</comment>
<dbReference type="GO" id="GO:0003700">
    <property type="term" value="F:DNA-binding transcription factor activity"/>
    <property type="evidence" value="ECO:0007669"/>
    <property type="project" value="InterPro"/>
</dbReference>
<feature type="domain" description="Aldehyde dehydrogenase" evidence="9">
    <location>
        <begin position="553"/>
        <end position="967"/>
    </location>
</feature>
<accession>A0A225DX15</accession>